<dbReference type="GO" id="GO:0051301">
    <property type="term" value="P:cell division"/>
    <property type="evidence" value="ECO:0007669"/>
    <property type="project" value="UniProtKB-KW"/>
</dbReference>
<accession>A0A382A9Z7</accession>
<keyword evidence="4" id="KW-0131">Cell cycle</keyword>
<evidence type="ECO:0000256" key="3">
    <source>
        <dbReference type="ARBA" id="ARBA00022829"/>
    </source>
</evidence>
<dbReference type="InterPro" id="IPR036390">
    <property type="entry name" value="WH_DNA-bd_sf"/>
</dbReference>
<dbReference type="EMBL" id="UINC01024488">
    <property type="protein sequence ID" value="SVA98204.1"/>
    <property type="molecule type" value="Genomic_DNA"/>
</dbReference>
<keyword evidence="3" id="KW-0159">Chromosome partition</keyword>
<dbReference type="Gene3D" id="1.10.10.10">
    <property type="entry name" value="Winged helix-like DNA-binding domain superfamily/Winged helix DNA-binding domain"/>
    <property type="match status" value="2"/>
</dbReference>
<evidence type="ECO:0008006" key="6">
    <source>
        <dbReference type="Google" id="ProtNLM"/>
    </source>
</evidence>
<gene>
    <name evidence="5" type="ORF">METZ01_LOCUS151058</name>
</gene>
<keyword evidence="1" id="KW-0963">Cytoplasm</keyword>
<feature type="non-terminal residue" evidence="5">
    <location>
        <position position="1"/>
    </location>
</feature>
<dbReference type="PANTHER" id="PTHR34298:SF2">
    <property type="entry name" value="SEGREGATION AND CONDENSATION PROTEIN B"/>
    <property type="match status" value="1"/>
</dbReference>
<evidence type="ECO:0000256" key="1">
    <source>
        <dbReference type="ARBA" id="ARBA00022490"/>
    </source>
</evidence>
<proteinExistence type="predicted"/>
<protein>
    <recommendedName>
        <fullName evidence="6">Segregation and condensation protein B</fullName>
    </recommendedName>
</protein>
<dbReference type="InterPro" id="IPR005234">
    <property type="entry name" value="ScpB_csome_segregation"/>
</dbReference>
<dbReference type="NCBIfam" id="TIGR00281">
    <property type="entry name" value="SMC-Scp complex subunit ScpB"/>
    <property type="match status" value="1"/>
</dbReference>
<organism evidence="5">
    <name type="scientific">marine metagenome</name>
    <dbReference type="NCBI Taxonomy" id="408172"/>
    <lineage>
        <taxon>unclassified sequences</taxon>
        <taxon>metagenomes</taxon>
        <taxon>ecological metagenomes</taxon>
    </lineage>
</organism>
<evidence type="ECO:0000256" key="2">
    <source>
        <dbReference type="ARBA" id="ARBA00022618"/>
    </source>
</evidence>
<keyword evidence="2" id="KW-0132">Cell division</keyword>
<reference evidence="5" key="1">
    <citation type="submission" date="2018-05" db="EMBL/GenBank/DDBJ databases">
        <authorList>
            <person name="Lanie J.A."/>
            <person name="Ng W.-L."/>
            <person name="Kazmierczak K.M."/>
            <person name="Andrzejewski T.M."/>
            <person name="Davidsen T.M."/>
            <person name="Wayne K.J."/>
            <person name="Tettelin H."/>
            <person name="Glass J.I."/>
            <person name="Rusch D."/>
            <person name="Podicherti R."/>
            <person name="Tsui H.-C.T."/>
            <person name="Winkler M.E."/>
        </authorList>
    </citation>
    <scope>NUCLEOTIDE SEQUENCE</scope>
</reference>
<dbReference type="SUPFAM" id="SSF46785">
    <property type="entry name" value="Winged helix' DNA-binding domain"/>
    <property type="match status" value="2"/>
</dbReference>
<dbReference type="Pfam" id="PF04079">
    <property type="entry name" value="SMC_ScpB"/>
    <property type="match status" value="1"/>
</dbReference>
<dbReference type="InterPro" id="IPR036388">
    <property type="entry name" value="WH-like_DNA-bd_sf"/>
</dbReference>
<dbReference type="GO" id="GO:0051304">
    <property type="term" value="P:chromosome separation"/>
    <property type="evidence" value="ECO:0007669"/>
    <property type="project" value="InterPro"/>
</dbReference>
<name>A0A382A9Z7_9ZZZZ</name>
<evidence type="ECO:0000313" key="5">
    <source>
        <dbReference type="EMBL" id="SVA98204.1"/>
    </source>
</evidence>
<dbReference type="AlphaFoldDB" id="A0A382A9Z7"/>
<sequence length="182" mass="20451">NIINVVESILFGAGRPLRISEIKVLLGSQSMDIDLANIKVALNEIEDRYISSSLELKEVASGYRLQIRNEYSDFLYPLWHDSSNKLSNALMETISIIAYKQPVTRGDIEEIRGVSASTQIMRSLLDRDWIKAVGYRDVPGRPVLYETTKTFLNDLNLKSINNLPALPEALQVEATLDQLEVG</sequence>
<dbReference type="PANTHER" id="PTHR34298">
    <property type="entry name" value="SEGREGATION AND CONDENSATION PROTEIN B"/>
    <property type="match status" value="1"/>
</dbReference>
<dbReference type="PIRSF" id="PIRSF019345">
    <property type="entry name" value="ScpB"/>
    <property type="match status" value="1"/>
</dbReference>
<evidence type="ECO:0000256" key="4">
    <source>
        <dbReference type="ARBA" id="ARBA00023306"/>
    </source>
</evidence>